<reference evidence="9" key="1">
    <citation type="journal article" date="2020" name="mSystems">
        <title>Genome- and Community-Level Interaction Insights into Carbon Utilization and Element Cycling Functions of Hydrothermarchaeota in Hydrothermal Sediment.</title>
        <authorList>
            <person name="Zhou Z."/>
            <person name="Liu Y."/>
            <person name="Xu W."/>
            <person name="Pan J."/>
            <person name="Luo Z.H."/>
            <person name="Li M."/>
        </authorList>
    </citation>
    <scope>NUCLEOTIDE SEQUENCE [LARGE SCALE GENOMIC DNA]</scope>
    <source>
        <strain evidence="9">HyVt-483</strain>
    </source>
</reference>
<protein>
    <submittedName>
        <fullName evidence="9">DNA modification/repair radical SAM protein</fullName>
    </submittedName>
</protein>
<dbReference type="GO" id="GO:0140097">
    <property type="term" value="F:catalytic activity, acting on DNA"/>
    <property type="evidence" value="ECO:0007669"/>
    <property type="project" value="UniProtKB-ARBA"/>
</dbReference>
<dbReference type="InterPro" id="IPR010994">
    <property type="entry name" value="RuvA_2-like"/>
</dbReference>
<keyword evidence="2" id="KW-0949">S-adenosyl-L-methionine</keyword>
<dbReference type="GO" id="GO:0016787">
    <property type="term" value="F:hydrolase activity"/>
    <property type="evidence" value="ECO:0007669"/>
    <property type="project" value="UniProtKB-ARBA"/>
</dbReference>
<dbReference type="SUPFAM" id="SSF102114">
    <property type="entry name" value="Radical SAM enzymes"/>
    <property type="match status" value="1"/>
</dbReference>
<dbReference type="SFLD" id="SFLDS00029">
    <property type="entry name" value="Radical_SAM"/>
    <property type="match status" value="1"/>
</dbReference>
<dbReference type="InterPro" id="IPR003583">
    <property type="entry name" value="Hlx-hairpin-Hlx_DNA-bd_motif"/>
</dbReference>
<accession>A0A7C3H262</accession>
<evidence type="ECO:0000256" key="3">
    <source>
        <dbReference type="ARBA" id="ARBA00022723"/>
    </source>
</evidence>
<proteinExistence type="predicted"/>
<gene>
    <name evidence="9" type="ORF">ENJ40_09380</name>
</gene>
<evidence type="ECO:0000259" key="8">
    <source>
        <dbReference type="PROSITE" id="PS51918"/>
    </source>
</evidence>
<feature type="domain" description="Radical SAM core" evidence="8">
    <location>
        <begin position="50"/>
        <end position="279"/>
    </location>
</feature>
<dbReference type="NCBIfam" id="TIGR03916">
    <property type="entry name" value="rSAM_link_UDG"/>
    <property type="match status" value="1"/>
</dbReference>
<organism evidence="9">
    <name type="scientific">Thermosulfurimonas dismutans</name>
    <dbReference type="NCBI Taxonomy" id="999894"/>
    <lineage>
        <taxon>Bacteria</taxon>
        <taxon>Pseudomonadati</taxon>
        <taxon>Thermodesulfobacteriota</taxon>
        <taxon>Thermodesulfobacteria</taxon>
        <taxon>Thermodesulfobacteriales</taxon>
        <taxon>Thermodesulfobacteriaceae</taxon>
        <taxon>Thermosulfurimonas</taxon>
    </lineage>
</organism>
<dbReference type="CDD" id="cd01335">
    <property type="entry name" value="Radical_SAM"/>
    <property type="match status" value="1"/>
</dbReference>
<dbReference type="Pfam" id="PF04055">
    <property type="entry name" value="Radical_SAM"/>
    <property type="match status" value="1"/>
</dbReference>
<sequence>MNPWEKLEILGAAASYDHSCTGTGLSPEAPLTLEGRRRLPGIYLAQTASGRRLPLLKVLFTNRCRHRCAYCVNRAENEIPRAAFEPRELAEVALELFRRGLIKGVFLSSAVEGSAEGTMERLLAAAKLLRNAGFRGYLHLKILPGAAPEQVREAVRLATRVSANLEFAREKTLKRLAPGKEKRRLVAALALAREAALEAGKTPSLTTQVIVGAGPETDYDLLRLAQNLYRNGLLSRMYFSAYLPVNPDPRLPPPESPPPLRRERRLYQADYLLRLYGFRYEELLSPGENLPLHEDPKLFWARRHPEFFPVEVSRASYEELLRVPGIGPRLARRIIEARRRSILTWEGLKRAGVPLERAAPFITLYGRRRERQLAFYFSSSAKVSHT</sequence>
<keyword evidence="3" id="KW-0479">Metal-binding</keyword>
<dbReference type="InterPro" id="IPR006638">
    <property type="entry name" value="Elp3/MiaA/NifB-like_rSAM"/>
</dbReference>
<keyword evidence="7" id="KW-0234">DNA repair</keyword>
<evidence type="ECO:0000256" key="6">
    <source>
        <dbReference type="ARBA" id="ARBA00023014"/>
    </source>
</evidence>
<evidence type="ECO:0000313" key="9">
    <source>
        <dbReference type="EMBL" id="HFC98646.1"/>
    </source>
</evidence>
<evidence type="ECO:0000256" key="7">
    <source>
        <dbReference type="ARBA" id="ARBA00023204"/>
    </source>
</evidence>
<evidence type="ECO:0000256" key="4">
    <source>
        <dbReference type="ARBA" id="ARBA00022763"/>
    </source>
</evidence>
<dbReference type="InterPro" id="IPR058240">
    <property type="entry name" value="rSAM_sf"/>
</dbReference>
<dbReference type="SMART" id="SM00278">
    <property type="entry name" value="HhH1"/>
    <property type="match status" value="1"/>
</dbReference>
<dbReference type="SFLD" id="SFLDG01102">
    <property type="entry name" value="Uncharacterised_Radical_SAM_Su"/>
    <property type="match status" value="1"/>
</dbReference>
<dbReference type="InterPro" id="IPR023874">
    <property type="entry name" value="DNA_rSAM_put"/>
</dbReference>
<keyword evidence="5" id="KW-0408">Iron</keyword>
<dbReference type="Proteomes" id="UP000886043">
    <property type="component" value="Unassembled WGS sequence"/>
</dbReference>
<comment type="caution">
    <text evidence="9">The sequence shown here is derived from an EMBL/GenBank/DDBJ whole genome shotgun (WGS) entry which is preliminary data.</text>
</comment>
<dbReference type="InterPro" id="IPR007197">
    <property type="entry name" value="rSAM"/>
</dbReference>
<dbReference type="GO" id="GO:0051536">
    <property type="term" value="F:iron-sulfur cluster binding"/>
    <property type="evidence" value="ECO:0007669"/>
    <property type="project" value="UniProtKB-KW"/>
</dbReference>
<evidence type="ECO:0000256" key="1">
    <source>
        <dbReference type="ARBA" id="ARBA00001966"/>
    </source>
</evidence>
<dbReference type="PANTHER" id="PTHR21180">
    <property type="entry name" value="ENDONUCLEASE/EXONUCLEASE/PHOSPHATASE FAMILY DOMAIN-CONTAINING PROTEIN 1"/>
    <property type="match status" value="1"/>
</dbReference>
<dbReference type="Pfam" id="PF00633">
    <property type="entry name" value="HHH"/>
    <property type="match status" value="1"/>
</dbReference>
<dbReference type="SMART" id="SM00729">
    <property type="entry name" value="Elp3"/>
    <property type="match status" value="1"/>
</dbReference>
<dbReference type="InterPro" id="IPR051675">
    <property type="entry name" value="Endo/Exo/Phosphatase_dom_1"/>
</dbReference>
<dbReference type="InterPro" id="IPR000445">
    <property type="entry name" value="HhH_motif"/>
</dbReference>
<dbReference type="PANTHER" id="PTHR21180:SF9">
    <property type="entry name" value="TYPE II SECRETION SYSTEM PROTEIN K"/>
    <property type="match status" value="1"/>
</dbReference>
<dbReference type="SUPFAM" id="SSF47781">
    <property type="entry name" value="RuvA domain 2-like"/>
    <property type="match status" value="1"/>
</dbReference>
<dbReference type="Gene3D" id="1.10.150.320">
    <property type="entry name" value="Photosystem II 12 kDa extrinsic protein"/>
    <property type="match status" value="1"/>
</dbReference>
<dbReference type="GO" id="GO:0006281">
    <property type="term" value="P:DNA repair"/>
    <property type="evidence" value="ECO:0007669"/>
    <property type="project" value="UniProtKB-KW"/>
</dbReference>
<dbReference type="AlphaFoldDB" id="A0A7C3H262"/>
<dbReference type="InterPro" id="IPR013785">
    <property type="entry name" value="Aldolase_TIM"/>
</dbReference>
<dbReference type="Gene3D" id="3.20.20.70">
    <property type="entry name" value="Aldolase class I"/>
    <property type="match status" value="1"/>
</dbReference>
<dbReference type="PROSITE" id="PS51918">
    <property type="entry name" value="RADICAL_SAM"/>
    <property type="match status" value="1"/>
</dbReference>
<evidence type="ECO:0000256" key="2">
    <source>
        <dbReference type="ARBA" id="ARBA00022691"/>
    </source>
</evidence>
<dbReference type="EMBL" id="DRMH01000131">
    <property type="protein sequence ID" value="HFC98646.1"/>
    <property type="molecule type" value="Genomic_DNA"/>
</dbReference>
<name>A0A7C3H262_9BACT</name>
<comment type="cofactor">
    <cofactor evidence="1">
        <name>[4Fe-4S] cluster</name>
        <dbReference type="ChEBI" id="CHEBI:49883"/>
    </cofactor>
</comment>
<dbReference type="GO" id="GO:0003677">
    <property type="term" value="F:DNA binding"/>
    <property type="evidence" value="ECO:0007669"/>
    <property type="project" value="InterPro"/>
</dbReference>
<keyword evidence="4" id="KW-0227">DNA damage</keyword>
<dbReference type="GO" id="GO:0046872">
    <property type="term" value="F:metal ion binding"/>
    <property type="evidence" value="ECO:0007669"/>
    <property type="project" value="UniProtKB-KW"/>
</dbReference>
<keyword evidence="6" id="KW-0411">Iron-sulfur</keyword>
<evidence type="ECO:0000256" key="5">
    <source>
        <dbReference type="ARBA" id="ARBA00023004"/>
    </source>
</evidence>